<keyword evidence="2" id="KW-1185">Reference proteome</keyword>
<name>A0A226DYC4_FOLCA</name>
<evidence type="ECO:0000313" key="1">
    <source>
        <dbReference type="EMBL" id="OXA49216.1"/>
    </source>
</evidence>
<sequence>MELSRPIPRPHMAVTLPEILREITSFLPNYDLHKSVTLVSRGWEDAARKRLLSRVCVNLTPENVAGYLEATKIRGKHHKHVFLRDFNFENLSREESKKLENFNFTATTPINKLRLDYFPYGWFIHPRVVTLFSHCPRLESVTFSPKTLRTQTLKSSPPKDVSFPKVVAFEISLASDYSEFEEVMRSIKLPDFLGIISIFPNLKILRCTALSQNIMEYFLSDKTSIREISVRLRNTDPLISIQNRSIFLTGIEFLVGIAANSRNYDVILAIFADQLEKLKLVAEYNLPRRLFELADVQVLVTINLPKVLPRLKCLEIGIVREASFGNKMERVPGLHLNFGGYSLQVPVLEKLVVAELDECEPRYRDPNDLEEGQEWFELCAGFFSRYFLLGECQTVREVTFPLPPGKRVGFKLFQKLGGGRNNVISELVDCSDFYERIVTTFPNLRWEMFEGVDPERVEEWVRIGSEIGLLTKEKLKLK</sequence>
<evidence type="ECO:0000313" key="2">
    <source>
        <dbReference type="Proteomes" id="UP000198287"/>
    </source>
</evidence>
<organism evidence="1 2">
    <name type="scientific">Folsomia candida</name>
    <name type="common">Springtail</name>
    <dbReference type="NCBI Taxonomy" id="158441"/>
    <lineage>
        <taxon>Eukaryota</taxon>
        <taxon>Metazoa</taxon>
        <taxon>Ecdysozoa</taxon>
        <taxon>Arthropoda</taxon>
        <taxon>Hexapoda</taxon>
        <taxon>Collembola</taxon>
        <taxon>Entomobryomorpha</taxon>
        <taxon>Isotomoidea</taxon>
        <taxon>Isotomidae</taxon>
        <taxon>Proisotominae</taxon>
        <taxon>Folsomia</taxon>
    </lineage>
</organism>
<gene>
    <name evidence="1" type="ORF">Fcan01_15709</name>
</gene>
<dbReference type="EMBL" id="LNIX01000010">
    <property type="protein sequence ID" value="OXA49216.1"/>
    <property type="molecule type" value="Genomic_DNA"/>
</dbReference>
<evidence type="ECO:0008006" key="3">
    <source>
        <dbReference type="Google" id="ProtNLM"/>
    </source>
</evidence>
<reference evidence="1 2" key="1">
    <citation type="submission" date="2015-12" db="EMBL/GenBank/DDBJ databases">
        <title>The genome of Folsomia candida.</title>
        <authorList>
            <person name="Faddeeva A."/>
            <person name="Derks M.F."/>
            <person name="Anvar Y."/>
            <person name="Smit S."/>
            <person name="Van Straalen N."/>
            <person name="Roelofs D."/>
        </authorList>
    </citation>
    <scope>NUCLEOTIDE SEQUENCE [LARGE SCALE GENOMIC DNA]</scope>
    <source>
        <strain evidence="1 2">VU population</strain>
        <tissue evidence="1">Whole body</tissue>
    </source>
</reference>
<accession>A0A226DYC4</accession>
<dbReference type="Proteomes" id="UP000198287">
    <property type="component" value="Unassembled WGS sequence"/>
</dbReference>
<comment type="caution">
    <text evidence="1">The sequence shown here is derived from an EMBL/GenBank/DDBJ whole genome shotgun (WGS) entry which is preliminary data.</text>
</comment>
<dbReference type="AlphaFoldDB" id="A0A226DYC4"/>
<protein>
    <recommendedName>
        <fullName evidence="3">F-box domain-containing protein</fullName>
    </recommendedName>
</protein>
<proteinExistence type="predicted"/>